<sequence length="631" mass="74608">MNIIIPIGGLGIRFKKNEYTKPKPLININGEPMIKYILNSLKLTLNDKLIIIFNKELNNFNFKSYFPNNTIFYELNIVTKGVVETIFNFFINYNIINLHKTCVICDCDTFYNIDVLAKIRNSINNNIISFAHNNNDPIYSYNILDNNNKIVEIKEKKIISNIANCGIYCFNDINNLFNYCKKTIDSNYMYNNEFYLSCLINLMIKDNHIFESVLINFNDFVCLGTPLQLKTYSIQNNSYNKKRFCFNIDNTLLITNISDSSKFIPLEKNINYLKFLKNLNHTIILYTSTGMNNYSNNIGKIMQNDGILILKTLEEFEIPYDEIYFGKPYADYYIDNLAINSNYDLEKETGFYQNKIHERSFNNISIDKMDIIIKKGNINGEIYYYKNIPNKIKYLFPIFINHTDDSLIIEKINAINFSHLFIKECLTTDIFILLLEKINIIHTIDLITDNNIPNNDNILNHYINRLETRFKNPLYNNLNNSSKIYNILNNFFINYKNECIIRIVHGDPVFTNILLNEKNIKFIDMRGILDNDFTIYGDIFYDYAKIYQSILGYDEIMHDIYISNQYKCDLTDILFSFIRDKYGEKYINYIKIITYSHIFTLLPLHNYNKAINYYNLINFEELNELIYSFNL</sequence>
<accession>A0A6C0EBQ5</accession>
<dbReference type="InterPro" id="IPR036412">
    <property type="entry name" value="HAD-like_sf"/>
</dbReference>
<dbReference type="InterPro" id="IPR005835">
    <property type="entry name" value="NTP_transferase_dom"/>
</dbReference>
<evidence type="ECO:0000313" key="4">
    <source>
        <dbReference type="EMBL" id="QHT26607.1"/>
    </source>
</evidence>
<dbReference type="InterPro" id="IPR023214">
    <property type="entry name" value="HAD_sf"/>
</dbReference>
<organism evidence="4">
    <name type="scientific">viral metagenome</name>
    <dbReference type="NCBI Taxonomy" id="1070528"/>
    <lineage>
        <taxon>unclassified sequences</taxon>
        <taxon>metagenomes</taxon>
        <taxon>organismal metagenomes</taxon>
    </lineage>
</organism>
<dbReference type="PANTHER" id="PTHR43584">
    <property type="entry name" value="NUCLEOTIDYL TRANSFERASE"/>
    <property type="match status" value="1"/>
</dbReference>
<proteinExistence type="predicted"/>
<keyword evidence="1" id="KW-0808">Transferase</keyword>
<feature type="domain" description="Nucleotidyl transferase" evidence="3">
    <location>
        <begin position="5"/>
        <end position="172"/>
    </location>
</feature>
<dbReference type="Gene3D" id="3.40.50.1000">
    <property type="entry name" value="HAD superfamily/HAD-like"/>
    <property type="match status" value="1"/>
</dbReference>
<dbReference type="InterPro" id="IPR050065">
    <property type="entry name" value="GlmU-like"/>
</dbReference>
<keyword evidence="2" id="KW-0548">Nucleotidyltransferase</keyword>
<dbReference type="SUPFAM" id="SSF56784">
    <property type="entry name" value="HAD-like"/>
    <property type="match status" value="1"/>
</dbReference>
<dbReference type="InterPro" id="IPR029044">
    <property type="entry name" value="Nucleotide-diphossugar_trans"/>
</dbReference>
<dbReference type="InterPro" id="IPR011009">
    <property type="entry name" value="Kinase-like_dom_sf"/>
</dbReference>
<dbReference type="SUPFAM" id="SSF53448">
    <property type="entry name" value="Nucleotide-diphospho-sugar transferases"/>
    <property type="match status" value="1"/>
</dbReference>
<dbReference type="PANTHER" id="PTHR43584:SF8">
    <property type="entry name" value="N-ACETYLMURAMATE ALPHA-1-PHOSPHATE URIDYLYLTRANSFERASE"/>
    <property type="match status" value="1"/>
</dbReference>
<dbReference type="AlphaFoldDB" id="A0A6C0EBQ5"/>
<evidence type="ECO:0000256" key="2">
    <source>
        <dbReference type="ARBA" id="ARBA00022695"/>
    </source>
</evidence>
<reference evidence="4" key="1">
    <citation type="journal article" date="2020" name="Nature">
        <title>Giant virus diversity and host interactions through global metagenomics.</title>
        <authorList>
            <person name="Schulz F."/>
            <person name="Roux S."/>
            <person name="Paez-Espino D."/>
            <person name="Jungbluth S."/>
            <person name="Walsh D.A."/>
            <person name="Denef V.J."/>
            <person name="McMahon K.D."/>
            <person name="Konstantinidis K.T."/>
            <person name="Eloe-Fadrosh E.A."/>
            <person name="Kyrpides N.C."/>
            <person name="Woyke T."/>
        </authorList>
    </citation>
    <scope>NUCLEOTIDE SEQUENCE</scope>
    <source>
        <strain evidence="4">GVMAG-M-3300023179-2</strain>
    </source>
</reference>
<dbReference type="EMBL" id="MN739799">
    <property type="protein sequence ID" value="QHT26607.1"/>
    <property type="molecule type" value="Genomic_DNA"/>
</dbReference>
<dbReference type="GO" id="GO:0016779">
    <property type="term" value="F:nucleotidyltransferase activity"/>
    <property type="evidence" value="ECO:0007669"/>
    <property type="project" value="UniProtKB-KW"/>
</dbReference>
<evidence type="ECO:0000259" key="3">
    <source>
        <dbReference type="Pfam" id="PF00483"/>
    </source>
</evidence>
<dbReference type="Pfam" id="PF00483">
    <property type="entry name" value="NTP_transferase"/>
    <property type="match status" value="1"/>
</dbReference>
<evidence type="ECO:0000256" key="1">
    <source>
        <dbReference type="ARBA" id="ARBA00022679"/>
    </source>
</evidence>
<dbReference type="SUPFAM" id="SSF56112">
    <property type="entry name" value="Protein kinase-like (PK-like)"/>
    <property type="match status" value="1"/>
</dbReference>
<name>A0A6C0EBQ5_9ZZZZ</name>
<dbReference type="Gene3D" id="3.90.550.10">
    <property type="entry name" value="Spore Coat Polysaccharide Biosynthesis Protein SpsA, Chain A"/>
    <property type="match status" value="1"/>
</dbReference>
<protein>
    <recommendedName>
        <fullName evidence="3">Nucleotidyl transferase domain-containing protein</fullName>
    </recommendedName>
</protein>